<keyword evidence="2" id="KW-0812">Transmembrane</keyword>
<sequence>MTFQEMVVALVVSIGAFALFGYLAAKTFGIIKAWINRNNSSIEEEQFNRLAKAFVEYKKDTTKRIEHLEAIIADEDTEQASANSPEIEAPKESIEIEDRETSKEQSSSKDDNNLQNMLRE</sequence>
<dbReference type="EMBL" id="VNHY01000002">
    <property type="protein sequence ID" value="TYP93853.1"/>
    <property type="molecule type" value="Genomic_DNA"/>
</dbReference>
<evidence type="ECO:0000256" key="2">
    <source>
        <dbReference type="SAM" id="Phobius"/>
    </source>
</evidence>
<keyword evidence="4" id="KW-1185">Reference proteome</keyword>
<dbReference type="AlphaFoldDB" id="A0A5D3YJA4"/>
<gene>
    <name evidence="3" type="ORF">LX73_1566</name>
</gene>
<feature type="transmembrane region" description="Helical" evidence="2">
    <location>
        <begin position="6"/>
        <end position="25"/>
    </location>
</feature>
<reference evidence="3 4" key="1">
    <citation type="submission" date="2019-07" db="EMBL/GenBank/DDBJ databases">
        <title>Genomic Encyclopedia of Archaeal and Bacterial Type Strains, Phase II (KMG-II): from individual species to whole genera.</title>
        <authorList>
            <person name="Goeker M."/>
        </authorList>
    </citation>
    <scope>NUCLEOTIDE SEQUENCE [LARGE SCALE GENOMIC DNA]</scope>
    <source>
        <strain evidence="3 4">DSM 21935</strain>
    </source>
</reference>
<feature type="region of interest" description="Disordered" evidence="1">
    <location>
        <begin position="74"/>
        <end position="120"/>
    </location>
</feature>
<proteinExistence type="predicted"/>
<accession>A0A5D3YJA4</accession>
<evidence type="ECO:0000256" key="1">
    <source>
        <dbReference type="SAM" id="MobiDB-lite"/>
    </source>
</evidence>
<name>A0A5D3YJA4_9BACT</name>
<keyword evidence="2" id="KW-1133">Transmembrane helix</keyword>
<comment type="caution">
    <text evidence="3">The sequence shown here is derived from an EMBL/GenBank/DDBJ whole genome shotgun (WGS) entry which is preliminary data.</text>
</comment>
<evidence type="ECO:0000313" key="4">
    <source>
        <dbReference type="Proteomes" id="UP000324595"/>
    </source>
</evidence>
<feature type="compositionally biased region" description="Basic and acidic residues" evidence="1">
    <location>
        <begin position="88"/>
        <end position="120"/>
    </location>
</feature>
<dbReference type="Proteomes" id="UP000324595">
    <property type="component" value="Unassembled WGS sequence"/>
</dbReference>
<dbReference type="OrthoDB" id="1524762at2"/>
<keyword evidence="2" id="KW-0472">Membrane</keyword>
<evidence type="ECO:0000313" key="3">
    <source>
        <dbReference type="EMBL" id="TYP93853.1"/>
    </source>
</evidence>
<dbReference type="RefSeq" id="WP_148898899.1">
    <property type="nucleotide sequence ID" value="NZ_VNHY01000002.1"/>
</dbReference>
<protein>
    <submittedName>
        <fullName evidence="3">Uncharacterized protein</fullName>
    </submittedName>
</protein>
<organism evidence="3 4">
    <name type="scientific">Fodinibius salinus</name>
    <dbReference type="NCBI Taxonomy" id="860790"/>
    <lineage>
        <taxon>Bacteria</taxon>
        <taxon>Pseudomonadati</taxon>
        <taxon>Balneolota</taxon>
        <taxon>Balneolia</taxon>
        <taxon>Balneolales</taxon>
        <taxon>Balneolaceae</taxon>
        <taxon>Fodinibius</taxon>
    </lineage>
</organism>